<dbReference type="Gene3D" id="1.20.1480.40">
    <property type="entry name" value="Uncharacterised protein PF16133, DUF4844"/>
    <property type="match status" value="1"/>
</dbReference>
<dbReference type="EMBL" id="CP033916">
    <property type="protein sequence ID" value="AZA89071.1"/>
    <property type="molecule type" value="Genomic_DNA"/>
</dbReference>
<dbReference type="InterPro" id="IPR038360">
    <property type="entry name" value="DUF4844_sf"/>
</dbReference>
<organism evidence="1 3">
    <name type="scientific">Chryseobacterium shandongense</name>
    <dbReference type="NCBI Taxonomy" id="1493872"/>
    <lineage>
        <taxon>Bacteria</taxon>
        <taxon>Pseudomonadati</taxon>
        <taxon>Bacteroidota</taxon>
        <taxon>Flavobacteriia</taxon>
        <taxon>Flavobacteriales</taxon>
        <taxon>Weeksellaceae</taxon>
        <taxon>Chryseobacterium group</taxon>
        <taxon>Chryseobacterium</taxon>
    </lineage>
</organism>
<dbReference type="AlphaFoldDB" id="A0AAD0YKX2"/>
<gene>
    <name evidence="1" type="ORF">EG349_19795</name>
    <name evidence="2" type="ORF">EG353_21070</name>
</gene>
<dbReference type="InterPro" id="IPR032301">
    <property type="entry name" value="DUF4844"/>
</dbReference>
<evidence type="ECO:0000313" key="4">
    <source>
        <dbReference type="Proteomes" id="UP000281741"/>
    </source>
</evidence>
<dbReference type="EMBL" id="CP033913">
    <property type="protein sequence ID" value="AZA98080.1"/>
    <property type="molecule type" value="Genomic_DNA"/>
</dbReference>
<evidence type="ECO:0000313" key="2">
    <source>
        <dbReference type="EMBL" id="AZA98080.1"/>
    </source>
</evidence>
<dbReference type="Pfam" id="PF16133">
    <property type="entry name" value="DUF4844"/>
    <property type="match status" value="1"/>
</dbReference>
<geneLocation type="plasmid" evidence="3 4">
    <name>unnamed</name>
</geneLocation>
<evidence type="ECO:0000313" key="1">
    <source>
        <dbReference type="EMBL" id="AZA89071.1"/>
    </source>
</evidence>
<accession>A0AAD0YKX2</accession>
<evidence type="ECO:0000313" key="3">
    <source>
        <dbReference type="Proteomes" id="UP000274073"/>
    </source>
</evidence>
<name>A0AAD0YKX2_9FLAO</name>
<keyword evidence="1" id="KW-0614">Plasmid</keyword>
<dbReference type="Proteomes" id="UP000281741">
    <property type="component" value="Plasmid unnamed"/>
</dbReference>
<sequence>MINKTEQLERLKNAITFESEDFYPGLANEQDKKILKNLFNNIIDEFIAGAESNFNNKDYVNLISKSVIRFDTYNLDTEDREYICTCFEKIMDAVDLKSSEGVLNEWMYGFNL</sequence>
<dbReference type="RefSeq" id="WP_123855558.1">
    <property type="nucleotide sequence ID" value="NZ_CP033913.1"/>
</dbReference>
<dbReference type="Proteomes" id="UP000274073">
    <property type="component" value="Plasmid unnamed"/>
</dbReference>
<keyword evidence="4" id="KW-1185">Reference proteome</keyword>
<protein>
    <submittedName>
        <fullName evidence="1">DUF4844 domain-containing protein</fullName>
    </submittedName>
</protein>
<reference evidence="3 4" key="1">
    <citation type="submission" date="2018-11" db="EMBL/GenBank/DDBJ databases">
        <title>Proposal to divide the Flavobacteriaceae and reorganize its genera based on Amino Acid Identity values calculated from whole genome sequences.</title>
        <authorList>
            <person name="Nicholson A.C."/>
            <person name="Gulvik C.A."/>
            <person name="Whitney A.M."/>
            <person name="Humrighouse B.W."/>
            <person name="Bell M."/>
            <person name="Holmes B."/>
            <person name="Steigerwalt A.G."/>
            <person name="Villarma A."/>
            <person name="Sheth M."/>
            <person name="Batra D."/>
            <person name="Pryor J."/>
            <person name="Bernardet J.-F."/>
            <person name="Hugo C."/>
            <person name="Kampfer P."/>
            <person name="Newman J."/>
            <person name="McQuiston J.R."/>
        </authorList>
    </citation>
    <scope>NUCLEOTIDE SEQUENCE [LARGE SCALE GENOMIC DNA]</scope>
    <source>
        <strain evidence="1 3">G0207</strain>
        <strain evidence="2 4">H5143</strain>
        <plasmid evidence="3 4">unnamed</plasmid>
    </source>
</reference>
<proteinExistence type="predicted"/>